<evidence type="ECO:0000313" key="4">
    <source>
        <dbReference type="Proteomes" id="UP000322244"/>
    </source>
</evidence>
<dbReference type="OrthoDB" id="9793567at2"/>
<dbReference type="Gene3D" id="3.10.590.10">
    <property type="entry name" value="ph1033 like domains"/>
    <property type="match status" value="1"/>
</dbReference>
<comment type="similarity">
    <text evidence="1">Belongs to the UPF0310 family.</text>
</comment>
<dbReference type="AlphaFoldDB" id="A0A5A7SHS4"/>
<dbReference type="NCBIfam" id="NF002616">
    <property type="entry name" value="PRK02268.1-2"/>
    <property type="match status" value="1"/>
</dbReference>
<protein>
    <recommendedName>
        <fullName evidence="1">UPF0310 protein FOY51_05600</fullName>
    </recommendedName>
</protein>
<evidence type="ECO:0000259" key="2">
    <source>
        <dbReference type="Pfam" id="PF01878"/>
    </source>
</evidence>
<comment type="caution">
    <text evidence="3">The sequence shown here is derived from an EMBL/GenBank/DDBJ whole genome shotgun (WGS) entry which is preliminary data.</text>
</comment>
<dbReference type="Pfam" id="PF01878">
    <property type="entry name" value="EVE"/>
    <property type="match status" value="1"/>
</dbReference>
<dbReference type="InterPro" id="IPR022996">
    <property type="entry name" value="UPF0310"/>
</dbReference>
<reference evidence="3 4" key="1">
    <citation type="submission" date="2019-07" db="EMBL/GenBank/DDBJ databases">
        <title>Rhodococcus cavernicolus sp. nov., isolated from a cave.</title>
        <authorList>
            <person name="Lee S.D."/>
        </authorList>
    </citation>
    <scope>NUCLEOTIDE SEQUENCE [LARGE SCALE GENOMIC DNA]</scope>
    <source>
        <strain evidence="3 4">C1-24</strain>
    </source>
</reference>
<sequence length="138" mass="15276">MTAYWLNVVSREHVHRGASLGITQANHGKRSAVTRMGPGDGLVYYSPREGIRSGAPVKAFTAIGTIDDAEPWQADEGDFQPWRRSVSYRADVVEVPIDDLRDELDLTSKPNWGIVLRRGLIELSAHDFEIISKAMKGG</sequence>
<name>A0A5A7SHS4_9NOCA</name>
<feature type="domain" description="EVE" evidence="2">
    <location>
        <begin position="3"/>
        <end position="133"/>
    </location>
</feature>
<organism evidence="3 4">
    <name type="scientific">Antrihabitans cavernicola</name>
    <dbReference type="NCBI Taxonomy" id="2495913"/>
    <lineage>
        <taxon>Bacteria</taxon>
        <taxon>Bacillati</taxon>
        <taxon>Actinomycetota</taxon>
        <taxon>Actinomycetes</taxon>
        <taxon>Mycobacteriales</taxon>
        <taxon>Nocardiaceae</taxon>
        <taxon>Antrihabitans</taxon>
    </lineage>
</organism>
<proteinExistence type="inferred from homology"/>
<accession>A0A5A7SHS4</accession>
<dbReference type="Proteomes" id="UP000322244">
    <property type="component" value="Unassembled WGS sequence"/>
</dbReference>
<dbReference type="HAMAP" id="MF_00771">
    <property type="entry name" value="UPF0310"/>
    <property type="match status" value="1"/>
</dbReference>
<dbReference type="SUPFAM" id="SSF88697">
    <property type="entry name" value="PUA domain-like"/>
    <property type="match status" value="1"/>
</dbReference>
<dbReference type="EMBL" id="VLNY01000002">
    <property type="protein sequence ID" value="KAA0024045.1"/>
    <property type="molecule type" value="Genomic_DNA"/>
</dbReference>
<evidence type="ECO:0000256" key="1">
    <source>
        <dbReference type="HAMAP-Rule" id="MF_00771"/>
    </source>
</evidence>
<dbReference type="InterPro" id="IPR015947">
    <property type="entry name" value="PUA-like_sf"/>
</dbReference>
<gene>
    <name evidence="3" type="ORF">FOY51_05600</name>
</gene>
<dbReference type="RefSeq" id="WP_149429205.1">
    <property type="nucleotide sequence ID" value="NZ_VLNY01000002.1"/>
</dbReference>
<dbReference type="CDD" id="cd21132">
    <property type="entry name" value="EVE-like"/>
    <property type="match status" value="1"/>
</dbReference>
<dbReference type="InterPro" id="IPR002740">
    <property type="entry name" value="EVE_domain"/>
</dbReference>
<evidence type="ECO:0000313" key="3">
    <source>
        <dbReference type="EMBL" id="KAA0024045.1"/>
    </source>
</evidence>
<keyword evidence="4" id="KW-1185">Reference proteome</keyword>